<dbReference type="Pfam" id="PF00324">
    <property type="entry name" value="AA_permease"/>
    <property type="match status" value="1"/>
</dbReference>
<evidence type="ECO:0000256" key="3">
    <source>
        <dbReference type="ARBA" id="ARBA00022448"/>
    </source>
</evidence>
<feature type="transmembrane region" description="Helical" evidence="9">
    <location>
        <begin position="391"/>
        <end position="408"/>
    </location>
</feature>
<evidence type="ECO:0000256" key="1">
    <source>
        <dbReference type="ARBA" id="ARBA00004141"/>
    </source>
</evidence>
<dbReference type="NCBIfam" id="TIGR00913">
    <property type="entry name" value="2A0310"/>
    <property type="match status" value="1"/>
</dbReference>
<dbReference type="PIRSF" id="PIRSF006060">
    <property type="entry name" value="AA_transporter"/>
    <property type="match status" value="1"/>
</dbReference>
<dbReference type="InterPro" id="IPR004841">
    <property type="entry name" value="AA-permease/SLC12A_dom"/>
</dbReference>
<dbReference type="GO" id="GO:0016020">
    <property type="term" value="C:membrane"/>
    <property type="evidence" value="ECO:0007669"/>
    <property type="project" value="UniProtKB-SubCell"/>
</dbReference>
<dbReference type="Gene3D" id="1.20.1740.10">
    <property type="entry name" value="Amino acid/polyamine transporter I"/>
    <property type="match status" value="1"/>
</dbReference>
<evidence type="ECO:0000313" key="12">
    <source>
        <dbReference type="Proteomes" id="UP000190274"/>
    </source>
</evidence>
<evidence type="ECO:0000256" key="7">
    <source>
        <dbReference type="ARBA" id="ARBA00023136"/>
    </source>
</evidence>
<evidence type="ECO:0000256" key="5">
    <source>
        <dbReference type="ARBA" id="ARBA00022970"/>
    </source>
</evidence>
<evidence type="ECO:0000256" key="4">
    <source>
        <dbReference type="ARBA" id="ARBA00022692"/>
    </source>
</evidence>
<keyword evidence="4 9" id="KW-0812">Transmembrane</keyword>
<feature type="transmembrane region" description="Helical" evidence="9">
    <location>
        <begin position="420"/>
        <end position="441"/>
    </location>
</feature>
<keyword evidence="7 9" id="KW-0472">Membrane</keyword>
<keyword evidence="12" id="KW-1185">Reference proteome</keyword>
<feature type="domain" description="Amino acid permease/ SLC12A" evidence="10">
    <location>
        <begin position="54"/>
        <end position="515"/>
    </location>
</feature>
<name>A0A1G4IXM0_9SACH</name>
<dbReference type="PANTHER" id="PTHR43341">
    <property type="entry name" value="AMINO ACID PERMEASE"/>
    <property type="match status" value="1"/>
</dbReference>
<evidence type="ECO:0000313" key="11">
    <source>
        <dbReference type="EMBL" id="SCU81645.1"/>
    </source>
</evidence>
<feature type="region of interest" description="Disordered" evidence="8">
    <location>
        <begin position="1"/>
        <end position="25"/>
    </location>
</feature>
<feature type="transmembrane region" description="Helical" evidence="9">
    <location>
        <begin position="79"/>
        <end position="98"/>
    </location>
</feature>
<comment type="subcellular location">
    <subcellularLocation>
        <location evidence="1">Membrane</location>
        <topology evidence="1">Multi-pass membrane protein</topology>
    </subcellularLocation>
</comment>
<feature type="transmembrane region" description="Helical" evidence="9">
    <location>
        <begin position="133"/>
        <end position="159"/>
    </location>
</feature>
<dbReference type="AlphaFoldDB" id="A0A1G4IXM0"/>
<feature type="transmembrane region" description="Helical" evidence="9">
    <location>
        <begin position="346"/>
        <end position="371"/>
    </location>
</feature>
<evidence type="ECO:0000259" key="10">
    <source>
        <dbReference type="Pfam" id="PF00324"/>
    </source>
</evidence>
<feature type="transmembrane region" description="Helical" evidence="9">
    <location>
        <begin position="165"/>
        <end position="185"/>
    </location>
</feature>
<dbReference type="PROSITE" id="PS00218">
    <property type="entry name" value="AMINO_ACID_PERMEASE_1"/>
    <property type="match status" value="1"/>
</dbReference>
<gene>
    <name evidence="11" type="ORF">LADA_0C00254G</name>
</gene>
<proteinExistence type="inferred from homology"/>
<feature type="transmembrane region" description="Helical" evidence="9">
    <location>
        <begin position="292"/>
        <end position="313"/>
    </location>
</feature>
<dbReference type="InterPro" id="IPR004840">
    <property type="entry name" value="Amino_acid_permease_CS"/>
</dbReference>
<dbReference type="GO" id="GO:0015171">
    <property type="term" value="F:amino acid transmembrane transporter activity"/>
    <property type="evidence" value="ECO:0007669"/>
    <property type="project" value="TreeGrafter"/>
</dbReference>
<protein>
    <submittedName>
        <fullName evidence="11">LADA_0C00254g1_1</fullName>
    </submittedName>
</protein>
<keyword evidence="3" id="KW-0813">Transport</keyword>
<keyword evidence="5" id="KW-0029">Amino-acid transport</keyword>
<dbReference type="Proteomes" id="UP000190274">
    <property type="component" value="Chromosome C"/>
</dbReference>
<feature type="transmembrane region" description="Helical" evidence="9">
    <location>
        <begin position="55"/>
        <end position="73"/>
    </location>
</feature>
<evidence type="ECO:0000256" key="2">
    <source>
        <dbReference type="ARBA" id="ARBA00006983"/>
    </source>
</evidence>
<dbReference type="OrthoDB" id="3900342at2759"/>
<dbReference type="PANTHER" id="PTHR43341:SF4">
    <property type="entry name" value="ARGININE PERMEASE CAN1-RELATED"/>
    <property type="match status" value="1"/>
</dbReference>
<reference evidence="12" key="1">
    <citation type="submission" date="2016-03" db="EMBL/GenBank/DDBJ databases">
        <authorList>
            <person name="Devillers H."/>
        </authorList>
    </citation>
    <scope>NUCLEOTIDE SEQUENCE [LARGE SCALE GENOMIC DNA]</scope>
</reference>
<evidence type="ECO:0000256" key="8">
    <source>
        <dbReference type="SAM" id="MobiDB-lite"/>
    </source>
</evidence>
<feature type="transmembrane region" description="Helical" evidence="9">
    <location>
        <begin position="251"/>
        <end position="271"/>
    </location>
</feature>
<sequence length="561" mass="61887">MVGSDTLDYIHEEPGKVPSPKNKADAQSTSVMEIEVASTGLAQTDVKRGLKPRHISMIAIGGTIATGLFMSISTPLQNAGPAGALIAFVFIGTLAYSVTQSLGEMATFIPAASSVTAFPERFLSPSIGAANGYMYFLAWAITFALELSIVGQVIAYWTTAVPDPAWIAIWWVLLSVFNMFPVKLYGEFEFWMSSIKVVAIVGFLIYALCMVCGAGVMGPVGFRYWSHPGPWGDGIVYSDGYQTPGLSLRRFLGWLSSLVSAAFTFQGTELVGISAGESANPRRSLPRAVNKVIFRISLFFIGSVFFVGLLVPYNDPRYQSDSSDYIAQSPFVIAIENSGTQVLPHIFNAVILTTIISAANSDIYISSRVLYVLAKGNLAPKFFAKTTKSGVPYYSVIATSLVGLLGYMNVSTSAQNVFNWFVNITAIACFIAWLCISLSHIRFMQCLKKKGISRDDLPYKAKFMPFSAYYSVFFVTLIVIIQGFTAFIPSFSYSGFLAAYISVFAAIFIWAVFQFLIFRTTKLIYTIEEIDIDTDRREVDAIVWEDNVPQNKWEQFWDYIA</sequence>
<accession>A0A1G4IXM0</accession>
<evidence type="ECO:0000256" key="9">
    <source>
        <dbReference type="SAM" id="Phobius"/>
    </source>
</evidence>
<feature type="transmembrane region" description="Helical" evidence="9">
    <location>
        <begin position="468"/>
        <end position="491"/>
    </location>
</feature>
<feature type="transmembrane region" description="Helical" evidence="9">
    <location>
        <begin position="497"/>
        <end position="518"/>
    </location>
</feature>
<dbReference type="InterPro" id="IPR050524">
    <property type="entry name" value="APC_YAT"/>
</dbReference>
<keyword evidence="6 9" id="KW-1133">Transmembrane helix</keyword>
<feature type="transmembrane region" description="Helical" evidence="9">
    <location>
        <begin position="197"/>
        <end position="222"/>
    </location>
</feature>
<organism evidence="11 12">
    <name type="scientific">Lachancea dasiensis</name>
    <dbReference type="NCBI Taxonomy" id="1072105"/>
    <lineage>
        <taxon>Eukaryota</taxon>
        <taxon>Fungi</taxon>
        <taxon>Dikarya</taxon>
        <taxon>Ascomycota</taxon>
        <taxon>Saccharomycotina</taxon>
        <taxon>Saccharomycetes</taxon>
        <taxon>Saccharomycetales</taxon>
        <taxon>Saccharomycetaceae</taxon>
        <taxon>Lachancea</taxon>
    </lineage>
</organism>
<evidence type="ECO:0000256" key="6">
    <source>
        <dbReference type="ARBA" id="ARBA00022989"/>
    </source>
</evidence>
<dbReference type="FunFam" id="1.20.1740.10:FF:000006">
    <property type="entry name" value="General amino acid permease"/>
    <property type="match status" value="1"/>
</dbReference>
<dbReference type="EMBL" id="LT598459">
    <property type="protein sequence ID" value="SCU81645.1"/>
    <property type="molecule type" value="Genomic_DNA"/>
</dbReference>
<dbReference type="InterPro" id="IPR004762">
    <property type="entry name" value="Amino_acid_permease_fungi"/>
</dbReference>
<comment type="similarity">
    <text evidence="2">Belongs to the amino acid-polyamine-organocation (APC) superfamily. YAT (TC 2.A.3.10) family.</text>
</comment>